<sequence>MKPYSVEVFCDVFQNLKKGEQPQPDFIRISVNPDHWWPDSCWTAILHLADKTQQNCLFADYDTFQRFKRQVETKIHLSGVVSDWAEWLDPKGGDIRKLFAYLLANPKPVAGRPPESVCPRCETPIWQQAGMRRMEIDAAYQARPLPVYCLTCGQRFKHETGRIAYQATSSAREAHRIAKALELASSQPTLQESELAAV</sequence>
<dbReference type="EMBL" id="RZUI01000002">
    <property type="protein sequence ID" value="KAA8831446.1"/>
    <property type="molecule type" value="Genomic_DNA"/>
</dbReference>
<accession>A0A5M9ZUY8</accession>
<name>A0A5M9ZUY8_9BIFI</name>
<organism evidence="1 2">
    <name type="scientific">Bifidobacterium tissieri</name>
    <dbReference type="NCBI Taxonomy" id="1630162"/>
    <lineage>
        <taxon>Bacteria</taxon>
        <taxon>Bacillati</taxon>
        <taxon>Actinomycetota</taxon>
        <taxon>Actinomycetes</taxon>
        <taxon>Bifidobacteriales</taxon>
        <taxon>Bifidobacteriaceae</taxon>
        <taxon>Bifidobacterium</taxon>
    </lineage>
</organism>
<proteinExistence type="predicted"/>
<protein>
    <submittedName>
        <fullName evidence="1">Uncharacterized protein</fullName>
    </submittedName>
</protein>
<evidence type="ECO:0000313" key="2">
    <source>
        <dbReference type="Proteomes" id="UP000412028"/>
    </source>
</evidence>
<dbReference type="OrthoDB" id="3240524at2"/>
<comment type="caution">
    <text evidence="1">The sequence shown here is derived from an EMBL/GenBank/DDBJ whole genome shotgun (WGS) entry which is preliminary data.</text>
</comment>
<evidence type="ECO:0000313" key="1">
    <source>
        <dbReference type="EMBL" id="KAA8831446.1"/>
    </source>
</evidence>
<dbReference type="RefSeq" id="WP_150380634.1">
    <property type="nucleotide sequence ID" value="NZ_RZUI01000002.1"/>
</dbReference>
<dbReference type="Proteomes" id="UP000412028">
    <property type="component" value="Unassembled WGS sequence"/>
</dbReference>
<gene>
    <name evidence="1" type="ORF">EMO89_01535</name>
</gene>
<dbReference type="AlphaFoldDB" id="A0A5M9ZUY8"/>
<reference evidence="1 2" key="1">
    <citation type="journal article" date="2019" name="Syst. Appl. Microbiol.">
        <title>Characterization of Bifidobacterium species in feaces of the Egyptian fruit bat: Description of B. vespertilionis sp. nov. and B. rousetti sp. nov.</title>
        <authorList>
            <person name="Modesto M."/>
            <person name="Satti M."/>
            <person name="Watanabe K."/>
            <person name="Puglisi E."/>
            <person name="Morelli L."/>
            <person name="Huang C.-H."/>
            <person name="Liou J.-S."/>
            <person name="Miyashita M."/>
            <person name="Tamura T."/>
            <person name="Saito S."/>
            <person name="Mori K."/>
            <person name="Huang L."/>
            <person name="Sciavilla P."/>
            <person name="Sandri C."/>
            <person name="Spiezio C."/>
            <person name="Vitali F."/>
            <person name="Cavalieri D."/>
            <person name="Perpetuini G."/>
            <person name="Tofalo R."/>
            <person name="Bonetti A."/>
            <person name="Arita M."/>
            <person name="Mattarelli P."/>
        </authorList>
    </citation>
    <scope>NUCLEOTIDE SEQUENCE [LARGE SCALE GENOMIC DNA]</scope>
    <source>
        <strain evidence="1 2">RST7</strain>
    </source>
</reference>